<keyword evidence="4" id="KW-0130">Cell adhesion</keyword>
<dbReference type="PRINTS" id="PR00205">
    <property type="entry name" value="CADHERIN"/>
</dbReference>
<evidence type="ECO:0000313" key="11">
    <source>
        <dbReference type="EMBL" id="CAF1275947.1"/>
    </source>
</evidence>
<dbReference type="GO" id="GO:0005886">
    <property type="term" value="C:plasma membrane"/>
    <property type="evidence" value="ECO:0007669"/>
    <property type="project" value="TreeGrafter"/>
</dbReference>
<comment type="subcellular location">
    <subcellularLocation>
        <location evidence="1">Membrane</location>
        <topology evidence="1">Single-pass membrane protein</topology>
    </subcellularLocation>
</comment>
<evidence type="ECO:0000256" key="1">
    <source>
        <dbReference type="ARBA" id="ARBA00004167"/>
    </source>
</evidence>
<protein>
    <recommendedName>
        <fullName evidence="10">Cadherin domain-containing protein</fullName>
    </recommendedName>
</protein>
<evidence type="ECO:0000256" key="9">
    <source>
        <dbReference type="SAM" id="SignalP"/>
    </source>
</evidence>
<dbReference type="AlphaFoldDB" id="A0A815BXI2"/>
<sequence>MRLCLVFWLYLIVNISIIESQYIRLSTVNCSELSPIGTSIIQLLDILPLSNWEFTFLTQTLIESYFLLDNLKGTIIIKNFLDRENLCRLNLCSCLNQCLIKLDIHAISDKYTYILSLPILIYDENDNYCYFLNDIYYLNISENIQLNTHIILPIGYDPDLTPNNIQYYYLLENNYTEFYFNNQLPPSIIIIKQLDRELNDKYYFNYCAYEEQYSCCMKIILTIIDINDNSAIFQYDQQLPLIINISEFTSINTELIQMKAFDLDDGLNGQIIYTFSKWTLNDKTINEIFNLNSQNGSIILLKQLDYEQRNNYELQIQAIDLGLNATPTYATVIIQVIDENDCIPEMFIFTPTDVRLINNSSIYIMENISINTAIFYLTVSDCDTGDNGYVTIELISLNSIVKLEKVTNSTYILITNINFDREQNSSYSFSLNIYDHGKPINSLINTFNLYLIDINDCFPYFDNSINYSFIIDENNQENFIIHTFEIFDNDENDQIILYIKFINEEEKDIFQINKQNQLIIKKSLDYEYKSFYNLTIIAQDLIEHQTSILINIYLNDLNDNPVKFHRNFLQIQIQENQLTKTFLSQIQAEDKDKNNQIIYYIHPNDLNYIENLIELTTNGNLYTKIKFNQKQINKFQFRIIANDSLYTDIILIEILIDNNILLKPQSPYCFTLNNNNNNENIQIEFQAYRNVSFYLRNPSSSDLILFPNGTLIVKSILNKYSFDIYLQENNYSAIFINFILLIQFKCENYHFIQFYQEIIFISLIIFIIFIIIIIYFYFQHKIQKKLFKKKINITRSFSLSLNDILFLSCPSSQMTPMTIISSSTHQQTDNSSTLSTYIKLSHSLKDETF</sequence>
<dbReference type="Pfam" id="PF00028">
    <property type="entry name" value="Cadherin"/>
    <property type="match status" value="2"/>
</dbReference>
<feature type="domain" description="Cadherin" evidence="10">
    <location>
        <begin position="237"/>
        <end position="346"/>
    </location>
</feature>
<keyword evidence="9" id="KW-0732">Signal</keyword>
<evidence type="ECO:0000313" key="13">
    <source>
        <dbReference type="Proteomes" id="UP000663854"/>
    </source>
</evidence>
<dbReference type="FunFam" id="2.60.40.60:FF:000002">
    <property type="entry name" value="Protocadherin alpha 2"/>
    <property type="match status" value="1"/>
</dbReference>
<dbReference type="EMBL" id="CAJNOH010002150">
    <property type="protein sequence ID" value="CAF1275947.1"/>
    <property type="molecule type" value="Genomic_DNA"/>
</dbReference>
<evidence type="ECO:0000256" key="6">
    <source>
        <dbReference type="ARBA" id="ARBA00023180"/>
    </source>
</evidence>
<feature type="domain" description="Cadherin" evidence="10">
    <location>
        <begin position="463"/>
        <end position="564"/>
    </location>
</feature>
<keyword evidence="5 8" id="KW-1133">Transmembrane helix</keyword>
<dbReference type="CDD" id="cd11304">
    <property type="entry name" value="Cadherin_repeat"/>
    <property type="match status" value="5"/>
</dbReference>
<evidence type="ECO:0000313" key="14">
    <source>
        <dbReference type="Proteomes" id="UP000663870"/>
    </source>
</evidence>
<evidence type="ECO:0000256" key="8">
    <source>
        <dbReference type="SAM" id="Phobius"/>
    </source>
</evidence>
<dbReference type="EMBL" id="CAJNOL010003273">
    <property type="protein sequence ID" value="CAF1555134.1"/>
    <property type="molecule type" value="Genomic_DNA"/>
</dbReference>
<dbReference type="SMART" id="SM00112">
    <property type="entry name" value="CA"/>
    <property type="match status" value="5"/>
</dbReference>
<evidence type="ECO:0000256" key="3">
    <source>
        <dbReference type="ARBA" id="ARBA00022837"/>
    </source>
</evidence>
<organism evidence="11 13">
    <name type="scientific">Rotaria sordida</name>
    <dbReference type="NCBI Taxonomy" id="392033"/>
    <lineage>
        <taxon>Eukaryota</taxon>
        <taxon>Metazoa</taxon>
        <taxon>Spiralia</taxon>
        <taxon>Gnathifera</taxon>
        <taxon>Rotifera</taxon>
        <taxon>Eurotatoria</taxon>
        <taxon>Bdelloidea</taxon>
        <taxon>Philodinida</taxon>
        <taxon>Philodinidae</taxon>
        <taxon>Rotaria</taxon>
    </lineage>
</organism>
<proteinExistence type="predicted"/>
<evidence type="ECO:0000256" key="7">
    <source>
        <dbReference type="PROSITE-ProRule" id="PRU00043"/>
    </source>
</evidence>
<dbReference type="GO" id="GO:0007156">
    <property type="term" value="P:homophilic cell adhesion via plasma membrane adhesion molecules"/>
    <property type="evidence" value="ECO:0007669"/>
    <property type="project" value="InterPro"/>
</dbReference>
<reference evidence="11" key="1">
    <citation type="submission" date="2021-02" db="EMBL/GenBank/DDBJ databases">
        <authorList>
            <person name="Nowell W R."/>
        </authorList>
    </citation>
    <scope>NUCLEOTIDE SEQUENCE</scope>
</reference>
<keyword evidence="6" id="KW-0325">Glycoprotein</keyword>
<dbReference type="GO" id="GO:0005509">
    <property type="term" value="F:calcium ion binding"/>
    <property type="evidence" value="ECO:0007669"/>
    <property type="project" value="UniProtKB-UniRule"/>
</dbReference>
<dbReference type="PROSITE" id="PS50268">
    <property type="entry name" value="CADHERIN_2"/>
    <property type="match status" value="5"/>
</dbReference>
<feature type="signal peptide" evidence="9">
    <location>
        <begin position="1"/>
        <end position="20"/>
    </location>
</feature>
<dbReference type="SUPFAM" id="SSF49313">
    <property type="entry name" value="Cadherin-like"/>
    <property type="match status" value="5"/>
</dbReference>
<feature type="domain" description="Cadherin" evidence="10">
    <location>
        <begin position="132"/>
        <end position="233"/>
    </location>
</feature>
<evidence type="ECO:0000259" key="10">
    <source>
        <dbReference type="PROSITE" id="PS50268"/>
    </source>
</evidence>
<name>A0A815BXI2_9BILA</name>
<accession>A0A815BXI2</accession>
<dbReference type="PANTHER" id="PTHR24028:SF146">
    <property type="entry name" value="CADHERIN 96CB, ISOFORM D-RELATED"/>
    <property type="match status" value="1"/>
</dbReference>
<feature type="chain" id="PRO_5036411350" description="Cadherin domain-containing protein" evidence="9">
    <location>
        <begin position="21"/>
        <end position="849"/>
    </location>
</feature>
<dbReference type="Proteomes" id="UP000663854">
    <property type="component" value="Unassembled WGS sequence"/>
</dbReference>
<evidence type="ECO:0000256" key="5">
    <source>
        <dbReference type="ARBA" id="ARBA00022989"/>
    </source>
</evidence>
<keyword evidence="3 7" id="KW-0106">Calcium</keyword>
<evidence type="ECO:0000256" key="4">
    <source>
        <dbReference type="ARBA" id="ARBA00022889"/>
    </source>
</evidence>
<evidence type="ECO:0000313" key="12">
    <source>
        <dbReference type="EMBL" id="CAF1555134.1"/>
    </source>
</evidence>
<feature type="domain" description="Cadherin" evidence="10">
    <location>
        <begin position="356"/>
        <end position="461"/>
    </location>
</feature>
<dbReference type="InterPro" id="IPR002126">
    <property type="entry name" value="Cadherin-like_dom"/>
</dbReference>
<dbReference type="InterPro" id="IPR050174">
    <property type="entry name" value="Protocadherin/Cadherin-CA"/>
</dbReference>
<dbReference type="Gene3D" id="2.60.40.60">
    <property type="entry name" value="Cadherins"/>
    <property type="match status" value="6"/>
</dbReference>
<dbReference type="PANTHER" id="PTHR24028">
    <property type="entry name" value="CADHERIN-87A"/>
    <property type="match status" value="1"/>
</dbReference>
<gene>
    <name evidence="12" type="ORF">JXQ802_LOCUS43927</name>
    <name evidence="11" type="ORF">PYM288_LOCUS28628</name>
</gene>
<evidence type="ECO:0000256" key="2">
    <source>
        <dbReference type="ARBA" id="ARBA00022692"/>
    </source>
</evidence>
<feature type="domain" description="Cadherin" evidence="10">
    <location>
        <begin position="565"/>
        <end position="666"/>
    </location>
</feature>
<keyword evidence="2 8" id="KW-0812">Transmembrane</keyword>
<keyword evidence="8" id="KW-0472">Membrane</keyword>
<keyword evidence="14" id="KW-1185">Reference proteome</keyword>
<comment type="caution">
    <text evidence="11">The sequence shown here is derived from an EMBL/GenBank/DDBJ whole genome shotgun (WGS) entry which is preliminary data.</text>
</comment>
<dbReference type="InterPro" id="IPR015919">
    <property type="entry name" value="Cadherin-like_sf"/>
</dbReference>
<feature type="transmembrane region" description="Helical" evidence="8">
    <location>
        <begin position="758"/>
        <end position="778"/>
    </location>
</feature>
<dbReference type="Proteomes" id="UP000663870">
    <property type="component" value="Unassembled WGS sequence"/>
</dbReference>